<protein>
    <submittedName>
        <fullName evidence="1">Uncharacterized protein</fullName>
    </submittedName>
</protein>
<dbReference type="EMBL" id="HBIB01023503">
    <property type="protein sequence ID" value="CAE0253188.1"/>
    <property type="molecule type" value="Transcribed_RNA"/>
</dbReference>
<dbReference type="AlphaFoldDB" id="A0A7S3G723"/>
<name>A0A7S3G723_9EUKA</name>
<evidence type="ECO:0000313" key="1">
    <source>
        <dbReference type="EMBL" id="CAE0253188.1"/>
    </source>
</evidence>
<accession>A0A7S3G723</accession>
<proteinExistence type="predicted"/>
<gene>
    <name evidence="1" type="ORF">PBIL07802_LOCUS15422</name>
</gene>
<reference evidence="1" key="1">
    <citation type="submission" date="2021-01" db="EMBL/GenBank/DDBJ databases">
        <authorList>
            <person name="Corre E."/>
            <person name="Pelletier E."/>
            <person name="Niang G."/>
            <person name="Scheremetjew M."/>
            <person name="Finn R."/>
            <person name="Kale V."/>
            <person name="Holt S."/>
            <person name="Cochrane G."/>
            <person name="Meng A."/>
            <person name="Brown T."/>
            <person name="Cohen L."/>
        </authorList>
    </citation>
    <scope>NUCLEOTIDE SEQUENCE</scope>
    <source>
        <strain evidence="1">NIES-2562</strain>
    </source>
</reference>
<sequence>MQPTFCHAFRFCTLFLFPNRNATMTESRPAYSSVGQTMKEGEEHFKVRMQLREERLREKELPPVLPEDQVPTGKVVNVKETHGKKVDGQRIVLNDVHSRSTNPGYSRNVLGGYFTS</sequence>
<organism evidence="1">
    <name type="scientific">Palpitomonas bilix</name>
    <dbReference type="NCBI Taxonomy" id="652834"/>
    <lineage>
        <taxon>Eukaryota</taxon>
        <taxon>Eukaryota incertae sedis</taxon>
    </lineage>
</organism>